<dbReference type="Gene3D" id="2.10.230.10">
    <property type="entry name" value="Heat shock protein DnaJ, cysteine-rich domain"/>
    <property type="match status" value="1"/>
</dbReference>
<dbReference type="InterPro" id="IPR036869">
    <property type="entry name" value="J_dom_sf"/>
</dbReference>
<dbReference type="PRINTS" id="PR00625">
    <property type="entry name" value="JDOMAIN"/>
</dbReference>
<evidence type="ECO:0000256" key="3">
    <source>
        <dbReference type="ARBA" id="ARBA00022771"/>
    </source>
</evidence>
<feature type="domain" description="CR-type" evidence="8">
    <location>
        <begin position="124"/>
        <end position="209"/>
    </location>
</feature>
<evidence type="ECO:0000256" key="2">
    <source>
        <dbReference type="ARBA" id="ARBA00022737"/>
    </source>
</evidence>
<dbReference type="FunFam" id="2.10.230.10:FF:000001">
    <property type="entry name" value="DnaJ subfamily A member 2"/>
    <property type="match status" value="1"/>
</dbReference>
<dbReference type="Pfam" id="PF01556">
    <property type="entry name" value="DnaJ_C"/>
    <property type="match status" value="1"/>
</dbReference>
<dbReference type="PANTHER" id="PTHR43888">
    <property type="entry name" value="DNAJ-LIKE-2, ISOFORM A-RELATED"/>
    <property type="match status" value="1"/>
</dbReference>
<evidence type="ECO:0000256" key="1">
    <source>
        <dbReference type="ARBA" id="ARBA00022723"/>
    </source>
</evidence>
<feature type="region of interest" description="Disordered" evidence="6">
    <location>
        <begin position="400"/>
        <end position="423"/>
    </location>
</feature>
<accession>A0A4S4M5N7</accession>
<dbReference type="GO" id="GO:0051082">
    <property type="term" value="F:unfolded protein binding"/>
    <property type="evidence" value="ECO:0007669"/>
    <property type="project" value="InterPro"/>
</dbReference>
<dbReference type="PROSITE" id="PS50076">
    <property type="entry name" value="DNAJ_2"/>
    <property type="match status" value="1"/>
</dbReference>
<keyword evidence="3 5" id="KW-0863">Zinc-finger</keyword>
<dbReference type="Pfam" id="PF00684">
    <property type="entry name" value="DnaJ_CXXCXGXG"/>
    <property type="match status" value="1"/>
</dbReference>
<dbReference type="CDD" id="cd06257">
    <property type="entry name" value="DnaJ"/>
    <property type="match status" value="1"/>
</dbReference>
<dbReference type="PROSITE" id="PS00636">
    <property type="entry name" value="DNAJ_1"/>
    <property type="match status" value="1"/>
</dbReference>
<dbReference type="InterPro" id="IPR002939">
    <property type="entry name" value="DnaJ_C"/>
</dbReference>
<dbReference type="SUPFAM" id="SSF57938">
    <property type="entry name" value="DnaJ/Hsp40 cysteine-rich domain"/>
    <property type="match status" value="1"/>
</dbReference>
<evidence type="ECO:0000256" key="5">
    <source>
        <dbReference type="PROSITE-ProRule" id="PRU00546"/>
    </source>
</evidence>
<dbReference type="GO" id="GO:0008270">
    <property type="term" value="F:zinc ion binding"/>
    <property type="evidence" value="ECO:0007669"/>
    <property type="project" value="UniProtKB-KW"/>
</dbReference>
<dbReference type="Gene3D" id="1.10.287.110">
    <property type="entry name" value="DnaJ domain"/>
    <property type="match status" value="1"/>
</dbReference>
<dbReference type="SUPFAM" id="SSF46565">
    <property type="entry name" value="Chaperone J-domain"/>
    <property type="match status" value="1"/>
</dbReference>
<organism evidence="9 10">
    <name type="scientific">Bondarzewia mesenterica</name>
    <dbReference type="NCBI Taxonomy" id="1095465"/>
    <lineage>
        <taxon>Eukaryota</taxon>
        <taxon>Fungi</taxon>
        <taxon>Dikarya</taxon>
        <taxon>Basidiomycota</taxon>
        <taxon>Agaricomycotina</taxon>
        <taxon>Agaricomycetes</taxon>
        <taxon>Russulales</taxon>
        <taxon>Bondarzewiaceae</taxon>
        <taxon>Bondarzewia</taxon>
    </lineage>
</organism>
<evidence type="ECO:0000256" key="4">
    <source>
        <dbReference type="ARBA" id="ARBA00022833"/>
    </source>
</evidence>
<dbReference type="InterPro" id="IPR001305">
    <property type="entry name" value="HSP_DnaJ_Cys-rich_dom"/>
</dbReference>
<protein>
    <recommendedName>
        <fullName evidence="11">DnaJ-domain-containing protein</fullName>
    </recommendedName>
</protein>
<evidence type="ECO:0000256" key="6">
    <source>
        <dbReference type="SAM" id="MobiDB-lite"/>
    </source>
</evidence>
<dbReference type="SUPFAM" id="SSF49493">
    <property type="entry name" value="HSP40/DnaJ peptide-binding domain"/>
    <property type="match status" value="2"/>
</dbReference>
<keyword evidence="2" id="KW-0677">Repeat</keyword>
<dbReference type="InterPro" id="IPR036410">
    <property type="entry name" value="HSP_DnaJ_Cys-rich_dom_sf"/>
</dbReference>
<keyword evidence="10" id="KW-1185">Reference proteome</keyword>
<dbReference type="GO" id="GO:0030544">
    <property type="term" value="F:Hsp70 protein binding"/>
    <property type="evidence" value="ECO:0007669"/>
    <property type="project" value="InterPro"/>
</dbReference>
<sequence length="423" mass="45824">MLCSLVPIETELYDVLGAKDLHPDKNLNDPEAIEKFQELAAAYELLSDPDAREAYDSFGMSGIGGRGPGGAGGMNEEDFFAQFFGSGPQFGFGFGPGMGGGGKRTKGQDSVIPYEVTLEDLYNGKSVKMMMEKEIVCGTCKGSGAKGSAKPRKCAKCEGKGWTHVQTQIAPSRLGTSRAVCPDCEGHGEKLREKDRCKKCKGDKTVKEKTRQEIFVEQGMSDGQRIVLAGAGDQEPGVPAGDVIFVLKAHPHKSFERSGNDLLTTVKITLSEAVLGFNRILVNHLDGRGLHVSSPPGKVVSAGSSIVLRGEGMPTYKSPDMRGDLYVVLDIEMPDEQWMKSIDRPALEALLPPKKADVEPKPQVVDEVPYEESDMVEVRARSFPAGSDFFDQVFASQFGEGADDDAWEDDEDEDGAEPECRTQ</sequence>
<dbReference type="Proteomes" id="UP000310158">
    <property type="component" value="Unassembled WGS sequence"/>
</dbReference>
<dbReference type="Pfam" id="PF00226">
    <property type="entry name" value="DnaJ"/>
    <property type="match status" value="1"/>
</dbReference>
<reference evidence="9 10" key="1">
    <citation type="submission" date="2019-02" db="EMBL/GenBank/DDBJ databases">
        <title>Genome sequencing of the rare red list fungi Bondarzewia mesenterica.</title>
        <authorList>
            <person name="Buettner E."/>
            <person name="Kellner H."/>
        </authorList>
    </citation>
    <scope>NUCLEOTIDE SEQUENCE [LARGE SCALE GENOMIC DNA]</scope>
    <source>
        <strain evidence="9 10">DSM 108281</strain>
    </source>
</reference>
<dbReference type="EMBL" id="SGPL01000035">
    <property type="protein sequence ID" value="THH19798.1"/>
    <property type="molecule type" value="Genomic_DNA"/>
</dbReference>
<dbReference type="GO" id="GO:0006457">
    <property type="term" value="P:protein folding"/>
    <property type="evidence" value="ECO:0007669"/>
    <property type="project" value="InterPro"/>
</dbReference>
<dbReference type="InterPro" id="IPR008971">
    <property type="entry name" value="HSP40/DnaJ_pept-bd"/>
</dbReference>
<feature type="domain" description="J" evidence="7">
    <location>
        <begin position="1"/>
        <end position="59"/>
    </location>
</feature>
<gene>
    <name evidence="9" type="ORF">EW146_g1418</name>
</gene>
<feature type="compositionally biased region" description="Acidic residues" evidence="6">
    <location>
        <begin position="401"/>
        <end position="417"/>
    </location>
</feature>
<evidence type="ECO:0000259" key="8">
    <source>
        <dbReference type="PROSITE" id="PS51188"/>
    </source>
</evidence>
<name>A0A4S4M5N7_9AGAM</name>
<dbReference type="OrthoDB" id="550424at2759"/>
<feature type="zinc finger region" description="CR-type" evidence="5">
    <location>
        <begin position="124"/>
        <end position="209"/>
    </location>
</feature>
<dbReference type="PROSITE" id="PS51188">
    <property type="entry name" value="ZF_CR"/>
    <property type="match status" value="1"/>
</dbReference>
<dbReference type="InterPro" id="IPR044713">
    <property type="entry name" value="DNJA1/2-like"/>
</dbReference>
<dbReference type="InterPro" id="IPR001623">
    <property type="entry name" value="DnaJ_domain"/>
</dbReference>
<dbReference type="FunFam" id="2.60.260.20:FF:000003">
    <property type="entry name" value="DnaJ subfamily A member 2"/>
    <property type="match status" value="1"/>
</dbReference>
<dbReference type="Gene3D" id="2.60.260.20">
    <property type="entry name" value="Urease metallochaperone UreE, N-terminal domain"/>
    <property type="match status" value="2"/>
</dbReference>
<dbReference type="InterPro" id="IPR018253">
    <property type="entry name" value="DnaJ_domain_CS"/>
</dbReference>
<evidence type="ECO:0000259" key="7">
    <source>
        <dbReference type="PROSITE" id="PS50076"/>
    </source>
</evidence>
<comment type="caution">
    <text evidence="9">The sequence shown here is derived from an EMBL/GenBank/DDBJ whole genome shotgun (WGS) entry which is preliminary data.</text>
</comment>
<dbReference type="CDD" id="cd10719">
    <property type="entry name" value="DnaJ_zf"/>
    <property type="match status" value="1"/>
</dbReference>
<evidence type="ECO:0000313" key="10">
    <source>
        <dbReference type="Proteomes" id="UP000310158"/>
    </source>
</evidence>
<proteinExistence type="predicted"/>
<keyword evidence="4 5" id="KW-0862">Zinc</keyword>
<evidence type="ECO:0008006" key="11">
    <source>
        <dbReference type="Google" id="ProtNLM"/>
    </source>
</evidence>
<keyword evidence="1 5" id="KW-0479">Metal-binding</keyword>
<evidence type="ECO:0000313" key="9">
    <source>
        <dbReference type="EMBL" id="THH19798.1"/>
    </source>
</evidence>
<dbReference type="AlphaFoldDB" id="A0A4S4M5N7"/>
<dbReference type="CDD" id="cd10747">
    <property type="entry name" value="DnaJ_C"/>
    <property type="match status" value="1"/>
</dbReference>
<dbReference type="SMART" id="SM00271">
    <property type="entry name" value="DnaJ"/>
    <property type="match status" value="1"/>
</dbReference>